<dbReference type="Gene3D" id="2.40.37.10">
    <property type="entry name" value="Lyase, Ornithine Decarboxylase, Chain A, domain 1"/>
    <property type="match status" value="1"/>
</dbReference>
<dbReference type="GO" id="GO:0009089">
    <property type="term" value="P:lysine biosynthetic process via diaminopimelate"/>
    <property type="evidence" value="ECO:0007669"/>
    <property type="project" value="TreeGrafter"/>
</dbReference>
<dbReference type="InterPro" id="IPR022644">
    <property type="entry name" value="De-COase2_N"/>
</dbReference>
<keyword evidence="5" id="KW-1185">Reference proteome</keyword>
<dbReference type="Proteomes" id="UP000474024">
    <property type="component" value="Unassembled WGS sequence"/>
</dbReference>
<proteinExistence type="predicted"/>
<comment type="caution">
    <text evidence="4">The sequence shown here is derived from an EMBL/GenBank/DDBJ whole genome shotgun (WGS) entry which is preliminary data.</text>
</comment>
<dbReference type="AlphaFoldDB" id="A0A6L5YRJ2"/>
<organism evidence="4 5">
    <name type="scientific">Roseburia porci</name>
    <dbReference type="NCBI Taxonomy" id="2605790"/>
    <lineage>
        <taxon>Bacteria</taxon>
        <taxon>Bacillati</taxon>
        <taxon>Bacillota</taxon>
        <taxon>Clostridia</taxon>
        <taxon>Lachnospirales</taxon>
        <taxon>Lachnospiraceae</taxon>
        <taxon>Roseburia</taxon>
    </lineage>
</organism>
<dbReference type="RefSeq" id="WP_154430058.1">
    <property type="nucleotide sequence ID" value="NZ_VUNI01000013.1"/>
</dbReference>
<comment type="cofactor">
    <cofactor evidence="1">
        <name>pyridoxal 5'-phosphate</name>
        <dbReference type="ChEBI" id="CHEBI:597326"/>
    </cofactor>
</comment>
<dbReference type="EMBL" id="VUNI01000013">
    <property type="protein sequence ID" value="MST75094.1"/>
    <property type="molecule type" value="Genomic_DNA"/>
</dbReference>
<feature type="domain" description="Orn/DAP/Arg decarboxylase 2 N-terminal" evidence="3">
    <location>
        <begin position="47"/>
        <end position="276"/>
    </location>
</feature>
<dbReference type="SUPFAM" id="SSF51419">
    <property type="entry name" value="PLP-binding barrel"/>
    <property type="match status" value="1"/>
</dbReference>
<evidence type="ECO:0000259" key="3">
    <source>
        <dbReference type="Pfam" id="PF02784"/>
    </source>
</evidence>
<gene>
    <name evidence="4" type="ORF">FYJ75_08650</name>
</gene>
<dbReference type="Gene3D" id="3.20.20.10">
    <property type="entry name" value="Alanine racemase"/>
    <property type="match status" value="1"/>
</dbReference>
<name>A0A6L5YRJ2_9FIRM</name>
<dbReference type="Pfam" id="PF02784">
    <property type="entry name" value="Orn_Arg_deC_N"/>
    <property type="match status" value="1"/>
</dbReference>
<sequence>MELQSYLKENWIKQQNTELNELEINDPLYQAEEELAESPAFFFDQDKFAARVKKVKEYLGENIPLTFSIKANPFLLNCLPETIAHVEVCSPGELTICQKMAIAPEKIIYSGVMKERTDIRRAILYGVGILTAESLLHVKMENDIAEGMGRQKVILRLTSGNQFGMSEEDIEYIISHQDRFPNLEFYGIHYYSGTQKKKVKQIEKDMFHLTDFLSSLEEKYGYDPKLVEYGPGLATEYFKAPYDQTEYALLGEVSEILKGFAESFPLGIEMGRFLAAPCGTYVTQVKDLKYSNETNYVICDGGIHHLKYYGQTMAMQVPPIWVLPGIGERDGSVRGMRRAAYVDNSRENDKKQSGAVAKERLTGSQEATEEQVLSVMEAVVDENDYCICGSLCTVADILVREAHLPALHVGDYLGFGRCGAYSVTEGSALFLSRKMPRIYLFSQKDGAKLMRDFVATDKLNMADPLKACLSGVSLWN</sequence>
<dbReference type="InterPro" id="IPR009006">
    <property type="entry name" value="Ala_racemase/Decarboxylase_C"/>
</dbReference>
<protein>
    <submittedName>
        <fullName evidence="4">Diaminopimelate decarboxylase</fullName>
    </submittedName>
</protein>
<evidence type="ECO:0000313" key="5">
    <source>
        <dbReference type="Proteomes" id="UP000474024"/>
    </source>
</evidence>
<accession>A0A6L5YRJ2</accession>
<dbReference type="InterPro" id="IPR029066">
    <property type="entry name" value="PLP-binding_barrel"/>
</dbReference>
<dbReference type="SUPFAM" id="SSF50621">
    <property type="entry name" value="Alanine racemase C-terminal domain-like"/>
    <property type="match status" value="2"/>
</dbReference>
<keyword evidence="2" id="KW-0663">Pyridoxal phosphate</keyword>
<evidence type="ECO:0000313" key="4">
    <source>
        <dbReference type="EMBL" id="MST75094.1"/>
    </source>
</evidence>
<dbReference type="GO" id="GO:0008836">
    <property type="term" value="F:diaminopimelate decarboxylase activity"/>
    <property type="evidence" value="ECO:0007669"/>
    <property type="project" value="TreeGrafter"/>
</dbReference>
<evidence type="ECO:0000256" key="1">
    <source>
        <dbReference type="ARBA" id="ARBA00001933"/>
    </source>
</evidence>
<reference evidence="4 5" key="1">
    <citation type="submission" date="2019-08" db="EMBL/GenBank/DDBJ databases">
        <title>In-depth cultivation of the pig gut microbiome towards novel bacterial diversity and tailored functional studies.</title>
        <authorList>
            <person name="Wylensek D."/>
            <person name="Hitch T.C.A."/>
            <person name="Clavel T."/>
        </authorList>
    </citation>
    <scope>NUCLEOTIDE SEQUENCE [LARGE SCALE GENOMIC DNA]</scope>
    <source>
        <strain evidence="4 5">MUC/MUC-530-WT-4D</strain>
    </source>
</reference>
<evidence type="ECO:0000256" key="2">
    <source>
        <dbReference type="ARBA" id="ARBA00022898"/>
    </source>
</evidence>
<dbReference type="PANTHER" id="PTHR43727">
    <property type="entry name" value="DIAMINOPIMELATE DECARBOXYLASE"/>
    <property type="match status" value="1"/>
</dbReference>
<dbReference type="PANTHER" id="PTHR43727:SF2">
    <property type="entry name" value="GROUP IV DECARBOXYLASE"/>
    <property type="match status" value="1"/>
</dbReference>